<evidence type="ECO:0000313" key="2">
    <source>
        <dbReference type="EMBL" id="TLG72113.1"/>
    </source>
</evidence>
<accession>A0A5R8Q9L6</accession>
<keyword evidence="3" id="KW-1185">Reference proteome</keyword>
<feature type="transmembrane region" description="Helical" evidence="1">
    <location>
        <begin position="105"/>
        <end position="130"/>
    </location>
</feature>
<protein>
    <submittedName>
        <fullName evidence="2">Uncharacterized protein</fullName>
    </submittedName>
</protein>
<dbReference type="EMBL" id="VBWP01000009">
    <property type="protein sequence ID" value="TLG72113.1"/>
    <property type="molecule type" value="Genomic_DNA"/>
</dbReference>
<name>A0A5R8Q9L6_9FIRM</name>
<dbReference type="RefSeq" id="WP_138191865.1">
    <property type="nucleotide sequence ID" value="NZ_VBWP01000009.1"/>
</dbReference>
<dbReference type="InParanoid" id="A0A5R8Q9L6"/>
<feature type="transmembrane region" description="Helical" evidence="1">
    <location>
        <begin position="159"/>
        <end position="186"/>
    </location>
</feature>
<gene>
    <name evidence="2" type="ORF">FEZ08_09790</name>
</gene>
<feature type="transmembrane region" description="Helical" evidence="1">
    <location>
        <begin position="198"/>
        <end position="225"/>
    </location>
</feature>
<proteinExistence type="predicted"/>
<dbReference type="AlphaFoldDB" id="A0A5R8Q9L6"/>
<sequence>MSRYLRTFFADNRLVLSISAIVLFVTTLLYTFLLCNMITYQSQNYSNYGGGFEGLMITMMIVFVLFVLLMLFILAPGTSLFITLRNFTGRSKLRYAMIRMSRISFFFGQLAAYLLISIGIIAVVGLGAFIGVTLGGQLLGTLDTMVEVLSGFLETPLSAMLWIVNSGLGWVTNFFFWATWIILYSTKSFRKIPRVGRIFLIIGMVIGYFIITMMINFVFATYLGYGSSTTSLMDMMFGYSSVYNSGYDLDYERIQIIAQFSQLIYNLIPLFGFGGIYMFLLAKRYEV</sequence>
<keyword evidence="1" id="KW-0812">Transmembrane</keyword>
<evidence type="ECO:0000313" key="3">
    <source>
        <dbReference type="Proteomes" id="UP000306912"/>
    </source>
</evidence>
<feature type="transmembrane region" description="Helical" evidence="1">
    <location>
        <begin position="12"/>
        <end position="34"/>
    </location>
</feature>
<reference evidence="2 3" key="1">
    <citation type="submission" date="2019-05" db="EMBL/GenBank/DDBJ databases">
        <title>Culicoidintestinum kansasii gen. nov., sp. nov. from the gastrointestinal tract of the biting midge, Culicoides sonorensis.</title>
        <authorList>
            <person name="Neupane S."/>
            <person name="Ghosh A."/>
            <person name="Gunther S."/>
            <person name="Martin K."/>
            <person name="Zurek L."/>
        </authorList>
    </citation>
    <scope>NUCLEOTIDE SEQUENCE [LARGE SCALE GENOMIC DNA]</scope>
    <source>
        <strain evidence="2 3">CS-1</strain>
    </source>
</reference>
<dbReference type="Proteomes" id="UP000306912">
    <property type="component" value="Unassembled WGS sequence"/>
</dbReference>
<feature type="transmembrane region" description="Helical" evidence="1">
    <location>
        <begin position="54"/>
        <end position="84"/>
    </location>
</feature>
<evidence type="ECO:0000256" key="1">
    <source>
        <dbReference type="SAM" id="Phobius"/>
    </source>
</evidence>
<feature type="transmembrane region" description="Helical" evidence="1">
    <location>
        <begin position="263"/>
        <end position="282"/>
    </location>
</feature>
<organism evidence="2 3">
    <name type="scientific">Culicoidibacter larvae</name>
    <dbReference type="NCBI Taxonomy" id="2579976"/>
    <lineage>
        <taxon>Bacteria</taxon>
        <taxon>Bacillati</taxon>
        <taxon>Bacillota</taxon>
        <taxon>Culicoidibacteria</taxon>
        <taxon>Culicoidibacterales</taxon>
        <taxon>Culicoidibacteraceae</taxon>
        <taxon>Culicoidibacter</taxon>
    </lineage>
</organism>
<comment type="caution">
    <text evidence="2">The sequence shown here is derived from an EMBL/GenBank/DDBJ whole genome shotgun (WGS) entry which is preliminary data.</text>
</comment>
<keyword evidence="1" id="KW-0472">Membrane</keyword>
<keyword evidence="1" id="KW-1133">Transmembrane helix</keyword>